<dbReference type="RefSeq" id="WP_118944105.1">
    <property type="nucleotide sequence ID" value="NZ_CP032125.1"/>
</dbReference>
<dbReference type="Gene3D" id="3.40.50.10230">
    <property type="entry name" value="Cobalamin biosynthesis CobH/CbiC, precorrin-8X methylmutase"/>
    <property type="match status" value="1"/>
</dbReference>
<dbReference type="InterPro" id="IPR003722">
    <property type="entry name" value="Cbl_synth_CobH/CbiC"/>
</dbReference>
<dbReference type="AlphaFoldDB" id="A0A347UKS6"/>
<sequence length="212" mass="22010">MRPYEKVPSEIYAQSFATVRKEARLERFGAGMEAVAIRLIHACGMVEVADRLAFSDGAYQAGRAALEAGAPVLCDCEMVGAGIIRRYLPAGNDVLVTLNDPVVPALAKEIGNTRSAAAVELWRDRIEGAVVVIGNAPTALFHLLELLDGGWPKPAVILGFPVGFVGAAESKAELAGNPRGCDFVALRGRRGGSAMASAAVNALAAGLPEAGA</sequence>
<evidence type="ECO:0000256" key="3">
    <source>
        <dbReference type="ARBA" id="ARBA00022573"/>
    </source>
</evidence>
<dbReference type="KEGG" id="pamo:BAR1_16870"/>
<dbReference type="InterPro" id="IPR036588">
    <property type="entry name" value="CobH/CbiC_sf"/>
</dbReference>
<evidence type="ECO:0000256" key="1">
    <source>
        <dbReference type="ARBA" id="ARBA00004953"/>
    </source>
</evidence>
<dbReference type="OrthoDB" id="9780708at2"/>
<accession>A0A347UKS6</accession>
<gene>
    <name evidence="6" type="ORF">BAR1_16870</name>
</gene>
<evidence type="ECO:0000313" key="7">
    <source>
        <dbReference type="Proteomes" id="UP000261704"/>
    </source>
</evidence>
<keyword evidence="7" id="KW-1185">Reference proteome</keyword>
<dbReference type="PANTHER" id="PTHR43588:SF1">
    <property type="entry name" value="COBALT-PRECORRIN-8 METHYLMUTASE"/>
    <property type="match status" value="1"/>
</dbReference>
<dbReference type="Proteomes" id="UP000261704">
    <property type="component" value="Chromosome"/>
</dbReference>
<feature type="domain" description="Cobalamin biosynthesis precorrin-8X methylmutase CobH/CbiC" evidence="5">
    <location>
        <begin position="10"/>
        <end position="204"/>
    </location>
</feature>
<dbReference type="PANTHER" id="PTHR43588">
    <property type="entry name" value="COBALT-PRECORRIN-8 METHYLMUTASE"/>
    <property type="match status" value="1"/>
</dbReference>
<dbReference type="GO" id="GO:0009236">
    <property type="term" value="P:cobalamin biosynthetic process"/>
    <property type="evidence" value="ECO:0007669"/>
    <property type="project" value="UniProtKB-UniPathway"/>
</dbReference>
<evidence type="ECO:0000256" key="2">
    <source>
        <dbReference type="ARBA" id="ARBA00009774"/>
    </source>
</evidence>
<proteinExistence type="inferred from homology"/>
<reference evidence="6 7" key="1">
    <citation type="submission" date="2018-09" db="EMBL/GenBank/DDBJ databases">
        <title>Profundibacter amoris BAR1 gen. nov., sp. nov., a new member of the Roseobacter clade isolated at Lokis Castle Vent Field on the Arctic Mid-Oceanic Ridge.</title>
        <authorList>
            <person name="Le Moine Bauer S."/>
            <person name="Sjoeberg A.G."/>
            <person name="L'Haridon S."/>
            <person name="Stokke R."/>
            <person name="Roalkvam I."/>
            <person name="Steen I.H."/>
            <person name="Dahle H."/>
        </authorList>
    </citation>
    <scope>NUCLEOTIDE SEQUENCE [LARGE SCALE GENOMIC DNA]</scope>
    <source>
        <strain evidence="6 7">BAR1</strain>
    </source>
</reference>
<comment type="similarity">
    <text evidence="2">Belongs to the CobH/CbiC family.</text>
</comment>
<keyword evidence="4 6" id="KW-0413">Isomerase</keyword>
<dbReference type="Pfam" id="PF02570">
    <property type="entry name" value="CbiC"/>
    <property type="match status" value="1"/>
</dbReference>
<evidence type="ECO:0000259" key="5">
    <source>
        <dbReference type="Pfam" id="PF02570"/>
    </source>
</evidence>
<evidence type="ECO:0000313" key="6">
    <source>
        <dbReference type="EMBL" id="AXX99454.1"/>
    </source>
</evidence>
<protein>
    <submittedName>
        <fullName evidence="6">Precorrin-8X methylmutase</fullName>
        <ecNumber evidence="6">5.4.99.61</ecNumber>
    </submittedName>
</protein>
<organism evidence="6 7">
    <name type="scientific">Profundibacter amoris</name>
    <dbReference type="NCBI Taxonomy" id="2171755"/>
    <lineage>
        <taxon>Bacteria</taxon>
        <taxon>Pseudomonadati</taxon>
        <taxon>Pseudomonadota</taxon>
        <taxon>Alphaproteobacteria</taxon>
        <taxon>Rhodobacterales</taxon>
        <taxon>Paracoccaceae</taxon>
        <taxon>Profundibacter</taxon>
    </lineage>
</organism>
<dbReference type="NCBIfam" id="NF006136">
    <property type="entry name" value="PRK08285.1"/>
    <property type="match status" value="1"/>
</dbReference>
<name>A0A347UKS6_9RHOB</name>
<dbReference type="GO" id="GO:0016993">
    <property type="term" value="F:precorrin-8X methylmutase activity"/>
    <property type="evidence" value="ECO:0007669"/>
    <property type="project" value="UniProtKB-EC"/>
</dbReference>
<dbReference type="SUPFAM" id="SSF63965">
    <property type="entry name" value="Precorrin-8X methylmutase CbiC/CobH"/>
    <property type="match status" value="1"/>
</dbReference>
<keyword evidence="3" id="KW-0169">Cobalamin biosynthesis</keyword>
<dbReference type="EMBL" id="CP032125">
    <property type="protein sequence ID" value="AXX99454.1"/>
    <property type="molecule type" value="Genomic_DNA"/>
</dbReference>
<dbReference type="UniPathway" id="UPA00148"/>
<evidence type="ECO:0000256" key="4">
    <source>
        <dbReference type="ARBA" id="ARBA00023235"/>
    </source>
</evidence>
<comment type="pathway">
    <text evidence="1">Cofactor biosynthesis; adenosylcobalamin biosynthesis.</text>
</comment>
<dbReference type="EC" id="5.4.99.61" evidence="6"/>